<reference evidence="4" key="2">
    <citation type="submission" date="2022-09" db="EMBL/GenBank/DDBJ databases">
        <title>Biosynthetic gene clusters of Dactylosporangioum fulvum.</title>
        <authorList>
            <person name="Caradec T."/>
        </authorList>
    </citation>
    <scope>NUCLEOTIDE SEQUENCE</scope>
    <source>
        <strain evidence="4">NRRL B-16292</strain>
    </source>
</reference>
<dbReference type="Pfam" id="PF08240">
    <property type="entry name" value="ADH_N"/>
    <property type="match status" value="1"/>
</dbReference>
<dbReference type="InterPro" id="IPR036291">
    <property type="entry name" value="NAD(P)-bd_dom_sf"/>
</dbReference>
<dbReference type="InterPro" id="IPR013154">
    <property type="entry name" value="ADH-like_N"/>
</dbReference>
<dbReference type="SMART" id="SM00829">
    <property type="entry name" value="PKS_ER"/>
    <property type="match status" value="1"/>
</dbReference>
<dbReference type="PANTHER" id="PTHR48106">
    <property type="entry name" value="QUINONE OXIDOREDUCTASE PIG3-RELATED"/>
    <property type="match status" value="1"/>
</dbReference>
<proteinExistence type="predicted"/>
<evidence type="ECO:0000259" key="3">
    <source>
        <dbReference type="SMART" id="SM00829"/>
    </source>
</evidence>
<dbReference type="SUPFAM" id="SSF50129">
    <property type="entry name" value="GroES-like"/>
    <property type="match status" value="1"/>
</dbReference>
<dbReference type="Pfam" id="PF13602">
    <property type="entry name" value="ADH_zinc_N_2"/>
    <property type="match status" value="1"/>
</dbReference>
<keyword evidence="1" id="KW-0521">NADP</keyword>
<keyword evidence="5" id="KW-1185">Reference proteome</keyword>
<gene>
    <name evidence="4" type="ORF">Dfulv_37835</name>
</gene>
<evidence type="ECO:0000256" key="2">
    <source>
        <dbReference type="ARBA" id="ARBA00023002"/>
    </source>
</evidence>
<organism evidence="4 5">
    <name type="scientific">Dactylosporangium fulvum</name>
    <dbReference type="NCBI Taxonomy" id="53359"/>
    <lineage>
        <taxon>Bacteria</taxon>
        <taxon>Bacillati</taxon>
        <taxon>Actinomycetota</taxon>
        <taxon>Actinomycetes</taxon>
        <taxon>Micromonosporales</taxon>
        <taxon>Micromonosporaceae</taxon>
        <taxon>Dactylosporangium</taxon>
    </lineage>
</organism>
<dbReference type="EMBL" id="CP073720">
    <property type="protein sequence ID" value="UWP80852.1"/>
    <property type="molecule type" value="Genomic_DNA"/>
</dbReference>
<dbReference type="InterPro" id="IPR011032">
    <property type="entry name" value="GroES-like_sf"/>
</dbReference>
<dbReference type="Gene3D" id="3.40.50.720">
    <property type="entry name" value="NAD(P)-binding Rossmann-like Domain"/>
    <property type="match status" value="1"/>
</dbReference>
<dbReference type="InterPro" id="IPR020843">
    <property type="entry name" value="ER"/>
</dbReference>
<protein>
    <submittedName>
        <fullName evidence="4">Zinc-binding dehydrogenase</fullName>
    </submittedName>
</protein>
<sequence>MRVIEVARFGGPEVLVPKEVPDPFPGLGEAIVDVAVADTLWLETMVRAGGGGAVFPVELPYVPGVGVAGTVSTVGGGGVDPQWIGRRVIVRTGHTGGYAAKAAVPAADLVPVPDAVDLYDAAAVIHDGATALALVDVVKIVAGDRVLVTAAGGGMGTLLVQLARASGATVVGAARGTAKLDRVRALGADVVVDYSEPDWVDKVWEATGGLDVVLDGAGGDYGRAAFDLVVEGGRFSAHGTPAGGFAVADAEVARARGITATGIEAVQLRPERFRAYLGRALAEVAAGRIRPVVGQEFPLERAADAHRAIEDRTAVGKTLLTVA</sequence>
<dbReference type="Gene3D" id="3.90.180.10">
    <property type="entry name" value="Medium-chain alcohol dehydrogenases, catalytic domain"/>
    <property type="match status" value="1"/>
</dbReference>
<evidence type="ECO:0000313" key="5">
    <source>
        <dbReference type="Proteomes" id="UP001059617"/>
    </source>
</evidence>
<feature type="domain" description="Enoyl reductase (ER)" evidence="3">
    <location>
        <begin position="10"/>
        <end position="320"/>
    </location>
</feature>
<evidence type="ECO:0000256" key="1">
    <source>
        <dbReference type="ARBA" id="ARBA00022857"/>
    </source>
</evidence>
<reference evidence="4" key="1">
    <citation type="submission" date="2021-04" db="EMBL/GenBank/DDBJ databases">
        <authorList>
            <person name="Hartkoorn R.C."/>
            <person name="Beaudoing E."/>
            <person name="Hot D."/>
        </authorList>
    </citation>
    <scope>NUCLEOTIDE SEQUENCE</scope>
    <source>
        <strain evidence="4">NRRL B-16292</strain>
    </source>
</reference>
<accession>A0ABY5VSX3</accession>
<dbReference type="Proteomes" id="UP001059617">
    <property type="component" value="Chromosome"/>
</dbReference>
<dbReference type="PROSITE" id="PS01162">
    <property type="entry name" value="QOR_ZETA_CRYSTAL"/>
    <property type="match status" value="1"/>
</dbReference>
<dbReference type="InterPro" id="IPR002364">
    <property type="entry name" value="Quin_OxRdtase/zeta-crystal_CS"/>
</dbReference>
<dbReference type="SUPFAM" id="SSF51735">
    <property type="entry name" value="NAD(P)-binding Rossmann-fold domains"/>
    <property type="match status" value="1"/>
</dbReference>
<name>A0ABY5VSX3_9ACTN</name>
<dbReference type="RefSeq" id="WP_259858615.1">
    <property type="nucleotide sequence ID" value="NZ_BAAAST010000058.1"/>
</dbReference>
<keyword evidence="2" id="KW-0560">Oxidoreductase</keyword>
<evidence type="ECO:0000313" key="4">
    <source>
        <dbReference type="EMBL" id="UWP80852.1"/>
    </source>
</evidence>